<organism evidence="1">
    <name type="scientific">Rhizophora mucronata</name>
    <name type="common">Asiatic mangrove</name>
    <dbReference type="NCBI Taxonomy" id="61149"/>
    <lineage>
        <taxon>Eukaryota</taxon>
        <taxon>Viridiplantae</taxon>
        <taxon>Streptophyta</taxon>
        <taxon>Embryophyta</taxon>
        <taxon>Tracheophyta</taxon>
        <taxon>Spermatophyta</taxon>
        <taxon>Magnoliopsida</taxon>
        <taxon>eudicotyledons</taxon>
        <taxon>Gunneridae</taxon>
        <taxon>Pentapetalae</taxon>
        <taxon>rosids</taxon>
        <taxon>fabids</taxon>
        <taxon>Malpighiales</taxon>
        <taxon>Rhizophoraceae</taxon>
        <taxon>Rhizophora</taxon>
    </lineage>
</organism>
<name>A0A2P2ISR4_RHIMU</name>
<protein>
    <submittedName>
        <fullName evidence="1">Uncharacterized protein</fullName>
    </submittedName>
</protein>
<sequence length="59" mass="6784">MRFLEKYLSMGLTEIGSGLVLQLFNSCSSWRKWWWVFKKGPNAVVVLIRKCCEACEAGL</sequence>
<proteinExistence type="predicted"/>
<evidence type="ECO:0000313" key="1">
    <source>
        <dbReference type="EMBL" id="MBW84238.1"/>
    </source>
</evidence>
<accession>A0A2P2ISR4</accession>
<dbReference type="AlphaFoldDB" id="A0A2P2ISR4"/>
<reference evidence="1" key="1">
    <citation type="submission" date="2018-02" db="EMBL/GenBank/DDBJ databases">
        <title>Rhizophora mucronata_Transcriptome.</title>
        <authorList>
            <person name="Meera S.P."/>
            <person name="Sreeshan A."/>
            <person name="Augustine A."/>
        </authorList>
    </citation>
    <scope>NUCLEOTIDE SEQUENCE</scope>
    <source>
        <tissue evidence="1">Leaf</tissue>
    </source>
</reference>
<dbReference type="EMBL" id="GGEC01003755">
    <property type="protein sequence ID" value="MBW84238.1"/>
    <property type="molecule type" value="Transcribed_RNA"/>
</dbReference>